<evidence type="ECO:0000313" key="3">
    <source>
        <dbReference type="Proteomes" id="UP000010472"/>
    </source>
</evidence>
<protein>
    <submittedName>
        <fullName evidence="2">Uncharacterized protein</fullName>
    </submittedName>
</protein>
<dbReference type="OrthoDB" id="9884033at2"/>
<accession>K9W4Z4</accession>
<evidence type="ECO:0000256" key="1">
    <source>
        <dbReference type="SAM" id="SignalP"/>
    </source>
</evidence>
<name>K9W4Z4_9CYAN</name>
<evidence type="ECO:0000313" key="2">
    <source>
        <dbReference type="EMBL" id="AFZ14817.1"/>
    </source>
</evidence>
<gene>
    <name evidence="2" type="ORF">Cri9333_4010</name>
</gene>
<dbReference type="Proteomes" id="UP000010472">
    <property type="component" value="Chromosome"/>
</dbReference>
<organism evidence="2 3">
    <name type="scientific">Crinalium epipsammum PCC 9333</name>
    <dbReference type="NCBI Taxonomy" id="1173022"/>
    <lineage>
        <taxon>Bacteria</taxon>
        <taxon>Bacillati</taxon>
        <taxon>Cyanobacteriota</taxon>
        <taxon>Cyanophyceae</taxon>
        <taxon>Gomontiellales</taxon>
        <taxon>Gomontiellaceae</taxon>
        <taxon>Crinalium</taxon>
    </lineage>
</organism>
<dbReference type="HOGENOM" id="CLU_1632621_0_0_3"/>
<reference evidence="2 3" key="1">
    <citation type="submission" date="2012-06" db="EMBL/GenBank/DDBJ databases">
        <title>Finished chromosome of genome of Crinalium epipsammum PCC 9333.</title>
        <authorList>
            <consortium name="US DOE Joint Genome Institute"/>
            <person name="Gugger M."/>
            <person name="Coursin T."/>
            <person name="Rippka R."/>
            <person name="Tandeau De Marsac N."/>
            <person name="Huntemann M."/>
            <person name="Wei C.-L."/>
            <person name="Han J."/>
            <person name="Detter J.C."/>
            <person name="Han C."/>
            <person name="Tapia R."/>
            <person name="Davenport K."/>
            <person name="Daligault H."/>
            <person name="Erkkila T."/>
            <person name="Gu W."/>
            <person name="Munk A.C.C."/>
            <person name="Teshima H."/>
            <person name="Xu Y."/>
            <person name="Chain P."/>
            <person name="Chen A."/>
            <person name="Krypides N."/>
            <person name="Mavromatis K."/>
            <person name="Markowitz V."/>
            <person name="Szeto E."/>
            <person name="Ivanova N."/>
            <person name="Mikhailova N."/>
            <person name="Ovchinnikova G."/>
            <person name="Pagani I."/>
            <person name="Pati A."/>
            <person name="Goodwin L."/>
            <person name="Peters L."/>
            <person name="Pitluck S."/>
            <person name="Woyke T."/>
            <person name="Kerfeld C."/>
        </authorList>
    </citation>
    <scope>NUCLEOTIDE SEQUENCE [LARGE SCALE GENOMIC DNA]</scope>
    <source>
        <strain evidence="2 3">PCC 9333</strain>
    </source>
</reference>
<feature type="chain" id="PRO_5003937813" evidence="1">
    <location>
        <begin position="18"/>
        <end position="162"/>
    </location>
</feature>
<sequence length="162" mass="18025">MLLVTFALLFSSNLSLAAVIPSASLPYYPLEIRSTTPANFDDNSIKISEGKIILPESLQDELESEITAAQTELNRLSKSLSINFDNQDIGIVYLHLGRSDWSIKFTFGGIVLNTSEDIVVDTQEVFALKKCFDQVKWIEIKGKRYAATGYMTQIGGMLHAEE</sequence>
<feature type="signal peptide" evidence="1">
    <location>
        <begin position="1"/>
        <end position="17"/>
    </location>
</feature>
<dbReference type="STRING" id="1173022.Cri9333_4010"/>
<dbReference type="eggNOG" id="ENOG5034385">
    <property type="taxonomic scope" value="Bacteria"/>
</dbReference>
<keyword evidence="1" id="KW-0732">Signal</keyword>
<dbReference type="RefSeq" id="WP_015204917.1">
    <property type="nucleotide sequence ID" value="NC_019753.1"/>
</dbReference>
<proteinExistence type="predicted"/>
<dbReference type="KEGG" id="cep:Cri9333_4010"/>
<keyword evidence="3" id="KW-1185">Reference proteome</keyword>
<dbReference type="EMBL" id="CP003620">
    <property type="protein sequence ID" value="AFZ14817.1"/>
    <property type="molecule type" value="Genomic_DNA"/>
</dbReference>
<dbReference type="AlphaFoldDB" id="K9W4Z4"/>